<evidence type="ECO:0000313" key="2">
    <source>
        <dbReference type="Proteomes" id="UP001433508"/>
    </source>
</evidence>
<name>A0ACC3T087_LIPKO</name>
<dbReference type="Proteomes" id="UP001433508">
    <property type="component" value="Unassembled WGS sequence"/>
</dbReference>
<evidence type="ECO:0000313" key="1">
    <source>
        <dbReference type="EMBL" id="KAK9237327.1"/>
    </source>
</evidence>
<accession>A0ACC3T087</accession>
<sequence length="625" mass="69261">MADFSDLVQSGGSLVPDELNFDYIDFGAPPGEHYMMPDFFDPSIILPMNTTAGATTTHAPYVDSVDGVQDQHAGISPADKSQTFGLPAAMRTPSTSPETGGANANGTTGQQQYTGQMHFMPPMLTQDQIEQQQQQQQQQQIDTISVHTFPPDNNTPPSADSNVTTTTTPSIERPSKRRRHNKSRTGCTTCKKRRVKCDEAHPRCGNCSHLGLTCSFQTAGSMLMNQTSIARRGKGLSGPLRSPQQSLIRGINPGATEPGDETTFYSMAANAFSGSSSMLGLGTSTVTFNLEDLRLMHVYTTTVSLTIIRVAETQAQLWQTHVPELAFQHAALMHALLAFSGSYVVRRADDAALKAVVTDRVAMHRSESLRILRTALQSQLSPEMADAALLTGFLLMLDSIANTATLTDAKNDHLPTTQTSTQFLTATPWVHLIRGICCIVKSVKPIQPRSHIQTILINEFYDLPFPRSKLDYNGFAKDLQPYSIRRNFVVSAKQHVLPNTSHTLSHLNRWSKEDEWLYDDEDDLADIYPLPSTSPFLIPCFMLTKFKSVLVTSRSRFFALICVSLGLLDDRFYVKFHSDDTTAHRLIAEQYRALKQFARCNCKDVWWLENMADGLDIEIVPSSNS</sequence>
<protein>
    <submittedName>
        <fullName evidence="1">Uncharacterized protein</fullName>
    </submittedName>
</protein>
<dbReference type="EMBL" id="MU971371">
    <property type="protein sequence ID" value="KAK9237327.1"/>
    <property type="molecule type" value="Genomic_DNA"/>
</dbReference>
<reference evidence="2" key="1">
    <citation type="journal article" date="2024" name="Front. Bioeng. Biotechnol.">
        <title>Genome-scale model development and genomic sequencing of the oleaginous clade Lipomyces.</title>
        <authorList>
            <person name="Czajka J.J."/>
            <person name="Han Y."/>
            <person name="Kim J."/>
            <person name="Mondo S.J."/>
            <person name="Hofstad B.A."/>
            <person name="Robles A."/>
            <person name="Haridas S."/>
            <person name="Riley R."/>
            <person name="LaButti K."/>
            <person name="Pangilinan J."/>
            <person name="Andreopoulos W."/>
            <person name="Lipzen A."/>
            <person name="Yan J."/>
            <person name="Wang M."/>
            <person name="Ng V."/>
            <person name="Grigoriev I.V."/>
            <person name="Spatafora J.W."/>
            <person name="Magnuson J.K."/>
            <person name="Baker S.E."/>
            <person name="Pomraning K.R."/>
        </authorList>
    </citation>
    <scope>NUCLEOTIDE SEQUENCE [LARGE SCALE GENOMIC DNA]</scope>
    <source>
        <strain evidence="2">CBS 7786</strain>
    </source>
</reference>
<gene>
    <name evidence="1" type="ORF">V1525DRAFT_361083</name>
</gene>
<proteinExistence type="predicted"/>
<keyword evidence="2" id="KW-1185">Reference proteome</keyword>
<comment type="caution">
    <text evidence="1">The sequence shown here is derived from an EMBL/GenBank/DDBJ whole genome shotgun (WGS) entry which is preliminary data.</text>
</comment>
<organism evidence="1 2">
    <name type="scientific">Lipomyces kononenkoae</name>
    <name type="common">Yeast</name>
    <dbReference type="NCBI Taxonomy" id="34357"/>
    <lineage>
        <taxon>Eukaryota</taxon>
        <taxon>Fungi</taxon>
        <taxon>Dikarya</taxon>
        <taxon>Ascomycota</taxon>
        <taxon>Saccharomycotina</taxon>
        <taxon>Lipomycetes</taxon>
        <taxon>Lipomycetales</taxon>
        <taxon>Lipomycetaceae</taxon>
        <taxon>Lipomyces</taxon>
    </lineage>
</organism>